<sequence length="517" mass="60558">MELGRDTYFLNFLRAVTGKKDVNDLCDDIVNFTLKNDNILRNSSETASSGSGVQKIYKPSYTIRDEKVYINNNNFDKSMYLLLKYLSLGIKNYSDYSSYPPANLNVYYDENLFNRSLENAGLSLPETLLIDDTIGCIFPLSQIRKTFPNHSKSEQEFNYRISNSLGEIFDLRATNHEKLNIFKPKSFYGEKVSDITSSKTLNKAIHYVEVYLEITSKELMNVLFTNLLCFADIVKVKLYNQFGNTGVNNMITLGALFEICKIFEFRKCDLNEKMKFADIYNKEYENTIERLFRKGSIVTNKDIAKYPNATFGEKFSKPSIFSEIVKQYKPSGTRNETHLKLQDVSDDQLMKIFIEYFEKFYSIKDEFLVEAIVLVFFAFMSTSPYIRSRDETFEHKIFIGESEKDLKINPKHFLNFVDSRANRLLPSDTKRNYLRLFCSARSNYAIDLFNHIGYKPTMFPNRNKILDHMRIEFWKGLDMNRLTNSEQMSVNVLKRLTEYHSKRDDQSRRRYLEIIGL</sequence>
<reference evidence="1" key="1">
    <citation type="submission" date="2013-02" db="EMBL/GenBank/DDBJ databases">
        <title>Differentiation, distribution, and elimination of closteroviruses infecting Cordyline fruticosa (L.) in Hawaii.</title>
        <authorList>
            <person name="Melzer M.J."/>
        </authorList>
    </citation>
    <scope>NUCLEOTIDE SEQUENCE [LARGE SCALE GENOMIC DNA]</scope>
    <source>
        <strain evidence="1">SJ1</strain>
    </source>
</reference>
<dbReference type="Pfam" id="PF03225">
    <property type="entry name" value="Viral_Hsp90"/>
    <property type="match status" value="1"/>
</dbReference>
<accession>L7P0H0</accession>
<name>L7P0H0_9CLOS</name>
<evidence type="ECO:0000313" key="1">
    <source>
        <dbReference type="EMBL" id="AFJ05050.1"/>
    </source>
</evidence>
<dbReference type="RefSeq" id="YP_009666142.1">
    <property type="nucleotide sequence ID" value="NC_043453.1"/>
</dbReference>
<evidence type="ECO:0000313" key="2">
    <source>
        <dbReference type="Proteomes" id="UP000246735"/>
    </source>
</evidence>
<protein>
    <submittedName>
        <fullName evidence="1">60.6 kDa protein</fullName>
    </submittedName>
</protein>
<dbReference type="EMBL" id="JQ599282">
    <property type="protein sequence ID" value="AFJ05050.1"/>
    <property type="molecule type" value="Genomic_RNA"/>
</dbReference>
<dbReference type="KEGG" id="vg:40526349"/>
<proteinExistence type="predicted"/>
<dbReference type="GeneID" id="40526349"/>
<dbReference type="InterPro" id="IPR004909">
    <property type="entry name" value="Vir_Hsp90"/>
</dbReference>
<dbReference type="Proteomes" id="UP000246735">
    <property type="component" value="Segment"/>
</dbReference>
<organism evidence="1 2">
    <name type="scientific">Cordyline virus 2</name>
    <dbReference type="NCBI Taxonomy" id="1177751"/>
    <lineage>
        <taxon>Viruses</taxon>
        <taxon>Riboviria</taxon>
        <taxon>Orthornavirae</taxon>
        <taxon>Kitrinoviricota</taxon>
        <taxon>Alsuviricetes</taxon>
        <taxon>Martellivirales</taxon>
        <taxon>Closteroviridae</taxon>
        <taxon>Velarivirus</taxon>
        <taxon>Velarivirus duocordylinae</taxon>
    </lineage>
</organism>
<keyword evidence="2" id="KW-1185">Reference proteome</keyword>